<evidence type="ECO:0000313" key="1">
    <source>
        <dbReference type="EMBL" id="OHE92983.1"/>
    </source>
</evidence>
<reference evidence="1 2" key="1">
    <citation type="submission" date="2016-09" db="EMBL/GenBank/DDBJ databases">
        <authorList>
            <person name="Capua I."/>
            <person name="De Benedictis P."/>
            <person name="Joannis T."/>
            <person name="Lombin L.H."/>
            <person name="Cattoli G."/>
        </authorList>
    </citation>
    <scope>NUCLEOTIDE SEQUENCE [LARGE SCALE GENOMIC DNA]</scope>
    <source>
        <strain evidence="1 2">IMI 309357</strain>
    </source>
</reference>
<accession>A0A1G4AV70</accession>
<dbReference type="AlphaFoldDB" id="A0A1G4AV70"/>
<dbReference type="EMBL" id="MJBS01000131">
    <property type="protein sequence ID" value="OHE92983.1"/>
    <property type="molecule type" value="Genomic_DNA"/>
</dbReference>
<evidence type="ECO:0000313" key="2">
    <source>
        <dbReference type="Proteomes" id="UP000176998"/>
    </source>
</evidence>
<comment type="caution">
    <text evidence="1">The sequence shown here is derived from an EMBL/GenBank/DDBJ whole genome shotgun (WGS) entry which is preliminary data.</text>
</comment>
<sequence length="100" mass="11227">MDSLLRLVCRFGPGFLQSYDREPAISAVEFEGWRGVIHDAVHRFICGDMCMSTTMGVEPFWKGTSALEESILPANVASRMEDSGPLRILLGWYSGHWETC</sequence>
<organism evidence="1 2">
    <name type="scientific">Colletotrichum orchidophilum</name>
    <dbReference type="NCBI Taxonomy" id="1209926"/>
    <lineage>
        <taxon>Eukaryota</taxon>
        <taxon>Fungi</taxon>
        <taxon>Dikarya</taxon>
        <taxon>Ascomycota</taxon>
        <taxon>Pezizomycotina</taxon>
        <taxon>Sordariomycetes</taxon>
        <taxon>Hypocreomycetidae</taxon>
        <taxon>Glomerellales</taxon>
        <taxon>Glomerellaceae</taxon>
        <taxon>Colletotrichum</taxon>
    </lineage>
</organism>
<name>A0A1G4AV70_9PEZI</name>
<gene>
    <name evidence="1" type="ORF">CORC01_11706</name>
</gene>
<proteinExistence type="predicted"/>
<protein>
    <submittedName>
        <fullName evidence="1">Uncharacterized protein</fullName>
    </submittedName>
</protein>
<dbReference type="Proteomes" id="UP000176998">
    <property type="component" value="Unassembled WGS sequence"/>
</dbReference>
<keyword evidence="2" id="KW-1185">Reference proteome</keyword>
<dbReference type="GeneID" id="34564838"/>
<dbReference type="RefSeq" id="XP_022470151.1">
    <property type="nucleotide sequence ID" value="XM_022623328.1"/>
</dbReference>